<evidence type="ECO:0000313" key="1">
    <source>
        <dbReference type="EMBL" id="CAA9389826.1"/>
    </source>
</evidence>
<dbReference type="EMBL" id="CADCUZ010000002">
    <property type="protein sequence ID" value="CAA9389826.1"/>
    <property type="molecule type" value="Genomic_DNA"/>
</dbReference>
<dbReference type="AlphaFoldDB" id="A0A6J4NQT9"/>
<protein>
    <recommendedName>
        <fullName evidence="2">3-isopropylmalate dehydrogenase</fullName>
    </recommendedName>
</protein>
<gene>
    <name evidence="1" type="ORF">AVDCRST_MAG55-28</name>
</gene>
<organism evidence="1">
    <name type="scientific">uncultured Rubrobacteraceae bacterium</name>
    <dbReference type="NCBI Taxonomy" id="349277"/>
    <lineage>
        <taxon>Bacteria</taxon>
        <taxon>Bacillati</taxon>
        <taxon>Actinomycetota</taxon>
        <taxon>Rubrobacteria</taxon>
        <taxon>Rubrobacterales</taxon>
        <taxon>Rubrobacteraceae</taxon>
        <taxon>environmental samples</taxon>
    </lineage>
</organism>
<accession>A0A6J4NQT9</accession>
<dbReference type="Gene3D" id="3.40.718.10">
    <property type="entry name" value="Isopropylmalate Dehydrogenase"/>
    <property type="match status" value="1"/>
</dbReference>
<sequence>MSHGRMVNVAVTGGDGIGPEVTRAGMRIMEAGCGGGLLHRAALH</sequence>
<dbReference type="SUPFAM" id="SSF53659">
    <property type="entry name" value="Isocitrate/Isopropylmalate dehydrogenase-like"/>
    <property type="match status" value="1"/>
</dbReference>
<evidence type="ECO:0008006" key="2">
    <source>
        <dbReference type="Google" id="ProtNLM"/>
    </source>
</evidence>
<reference evidence="1" key="1">
    <citation type="submission" date="2020-02" db="EMBL/GenBank/DDBJ databases">
        <authorList>
            <person name="Meier V. D."/>
        </authorList>
    </citation>
    <scope>NUCLEOTIDE SEQUENCE</scope>
    <source>
        <strain evidence="1">AVDCRST_MAG55</strain>
    </source>
</reference>
<proteinExistence type="predicted"/>
<name>A0A6J4NQT9_9ACTN</name>